<dbReference type="PANTHER" id="PTHR13061:SF29">
    <property type="entry name" value="GAMMA CARBONIC ANHYDRASE-LIKE 1, MITOCHONDRIAL-RELATED"/>
    <property type="match status" value="1"/>
</dbReference>
<dbReference type="SUPFAM" id="SSF51161">
    <property type="entry name" value="Trimeric LpxA-like enzymes"/>
    <property type="match status" value="1"/>
</dbReference>
<reference evidence="1 2" key="1">
    <citation type="submission" date="2019-07" db="EMBL/GenBank/DDBJ databases">
        <title>Complete genome of Crassaminicella thermophila SY095.</title>
        <authorList>
            <person name="Li X."/>
        </authorList>
    </citation>
    <scope>NUCLEOTIDE SEQUENCE [LARGE SCALE GENOMIC DNA]</scope>
    <source>
        <strain evidence="1 2">SY095</strain>
    </source>
</reference>
<dbReference type="OrthoDB" id="9803036at2"/>
<dbReference type="CDD" id="cd04645">
    <property type="entry name" value="LbH_gamma_CA_like"/>
    <property type="match status" value="1"/>
</dbReference>
<dbReference type="InterPro" id="IPR001451">
    <property type="entry name" value="Hexapep"/>
</dbReference>
<evidence type="ECO:0000313" key="1">
    <source>
        <dbReference type="EMBL" id="QEK12070.1"/>
    </source>
</evidence>
<dbReference type="EMBL" id="CP042243">
    <property type="protein sequence ID" value="QEK12070.1"/>
    <property type="molecule type" value="Genomic_DNA"/>
</dbReference>
<dbReference type="AlphaFoldDB" id="A0A5C0SDC5"/>
<sequence length="170" mass="18375">MIIEYQGKIPEIDNSCYVSNNATIIGQVRIKKNANIWYGAVIRGDENHVIIGECTNIQDNCTIHIAKDYPTIIGDYVTVGHGAIVHACTVGNYVLVGMGAILLNGAEIGDNVIIAAGSIVPPGKKIPSNVLVMGSPAKVVRELTEEDRIKLKDSAIHYVELANEHKNSKK</sequence>
<dbReference type="InterPro" id="IPR047324">
    <property type="entry name" value="LbH_gamma_CA-like"/>
</dbReference>
<keyword evidence="2" id="KW-1185">Reference proteome</keyword>
<gene>
    <name evidence="1" type="ORF">FQB35_06605</name>
</gene>
<dbReference type="Proteomes" id="UP000324646">
    <property type="component" value="Chromosome"/>
</dbReference>
<evidence type="ECO:0000313" key="2">
    <source>
        <dbReference type="Proteomes" id="UP000324646"/>
    </source>
</evidence>
<dbReference type="PANTHER" id="PTHR13061">
    <property type="entry name" value="DYNACTIN SUBUNIT P25"/>
    <property type="match status" value="1"/>
</dbReference>
<accession>A0A5C0SDC5</accession>
<protein>
    <submittedName>
        <fullName evidence="1">Gamma carbonic anhydrase family protein</fullName>
    </submittedName>
</protein>
<name>A0A5C0SDC5_CRATE</name>
<dbReference type="KEGG" id="crs:FQB35_06605"/>
<proteinExistence type="predicted"/>
<organism evidence="1 2">
    <name type="scientific">Crassaminicella thermophila</name>
    <dbReference type="NCBI Taxonomy" id="2599308"/>
    <lineage>
        <taxon>Bacteria</taxon>
        <taxon>Bacillati</taxon>
        <taxon>Bacillota</taxon>
        <taxon>Clostridia</taxon>
        <taxon>Eubacteriales</taxon>
        <taxon>Clostridiaceae</taxon>
        <taxon>Crassaminicella</taxon>
    </lineage>
</organism>
<dbReference type="Pfam" id="PF00132">
    <property type="entry name" value="Hexapep"/>
    <property type="match status" value="1"/>
</dbReference>
<dbReference type="InterPro" id="IPR011004">
    <property type="entry name" value="Trimer_LpxA-like_sf"/>
</dbReference>
<dbReference type="InterPro" id="IPR050484">
    <property type="entry name" value="Transf_Hexapept/Carb_Anhydrase"/>
</dbReference>
<dbReference type="RefSeq" id="WP_148809225.1">
    <property type="nucleotide sequence ID" value="NZ_CP042243.1"/>
</dbReference>
<dbReference type="Gene3D" id="2.160.10.10">
    <property type="entry name" value="Hexapeptide repeat proteins"/>
    <property type="match status" value="1"/>
</dbReference>